<dbReference type="GO" id="GO:0008270">
    <property type="term" value="F:zinc ion binding"/>
    <property type="evidence" value="ECO:0007669"/>
    <property type="project" value="UniProtKB-KW"/>
</dbReference>
<gene>
    <name evidence="3" type="primary">ZNF121</name>
    <name evidence="3" type="ORF">T11_2301</name>
</gene>
<comment type="caution">
    <text evidence="3">The sequence shown here is derived from an EMBL/GenBank/DDBJ whole genome shotgun (WGS) entry which is preliminary data.</text>
</comment>
<dbReference type="STRING" id="268475.A0A0V1I3A1"/>
<dbReference type="SUPFAM" id="SSF57667">
    <property type="entry name" value="beta-beta-alpha zinc fingers"/>
    <property type="match status" value="1"/>
</dbReference>
<evidence type="ECO:0000259" key="2">
    <source>
        <dbReference type="PROSITE" id="PS50157"/>
    </source>
</evidence>
<dbReference type="Gene3D" id="3.30.160.60">
    <property type="entry name" value="Classic Zinc Finger"/>
    <property type="match status" value="1"/>
</dbReference>
<organism evidence="3 4">
    <name type="scientific">Trichinella zimbabwensis</name>
    <dbReference type="NCBI Taxonomy" id="268475"/>
    <lineage>
        <taxon>Eukaryota</taxon>
        <taxon>Metazoa</taxon>
        <taxon>Ecdysozoa</taxon>
        <taxon>Nematoda</taxon>
        <taxon>Enoplea</taxon>
        <taxon>Dorylaimia</taxon>
        <taxon>Trichinellida</taxon>
        <taxon>Trichinellidae</taxon>
        <taxon>Trichinella</taxon>
    </lineage>
</organism>
<protein>
    <submittedName>
        <fullName evidence="3">Zinc finger protein</fullName>
    </submittedName>
</protein>
<dbReference type="InterPro" id="IPR013087">
    <property type="entry name" value="Znf_C2H2_type"/>
</dbReference>
<keyword evidence="1" id="KW-0862">Zinc</keyword>
<dbReference type="Proteomes" id="UP000055024">
    <property type="component" value="Unassembled WGS sequence"/>
</dbReference>
<evidence type="ECO:0000313" key="3">
    <source>
        <dbReference type="EMBL" id="KRZ16389.1"/>
    </source>
</evidence>
<keyword evidence="4" id="KW-1185">Reference proteome</keyword>
<keyword evidence="1" id="KW-0863">Zinc-finger</keyword>
<dbReference type="EMBL" id="JYDP01000012">
    <property type="protein sequence ID" value="KRZ16389.1"/>
    <property type="molecule type" value="Genomic_DNA"/>
</dbReference>
<dbReference type="PROSITE" id="PS00028">
    <property type="entry name" value="ZINC_FINGER_C2H2_1"/>
    <property type="match status" value="1"/>
</dbReference>
<accession>A0A0V1I3A1</accession>
<dbReference type="OrthoDB" id="5917967at2759"/>
<name>A0A0V1I3A1_9BILA</name>
<proteinExistence type="predicted"/>
<evidence type="ECO:0000313" key="4">
    <source>
        <dbReference type="Proteomes" id="UP000055024"/>
    </source>
</evidence>
<evidence type="ECO:0000256" key="1">
    <source>
        <dbReference type="PROSITE-ProRule" id="PRU00042"/>
    </source>
</evidence>
<dbReference type="AlphaFoldDB" id="A0A0V1I3A1"/>
<keyword evidence="1" id="KW-0479">Metal-binding</keyword>
<dbReference type="InterPro" id="IPR036236">
    <property type="entry name" value="Znf_C2H2_sf"/>
</dbReference>
<feature type="domain" description="C2H2-type" evidence="2">
    <location>
        <begin position="58"/>
        <end position="85"/>
    </location>
</feature>
<sequence>MFDWNGSVVAKVRDEENSVTTVSSNGHANPVRECGYELQDASSLCNHFRPGYFFKKEYCCRICLAVFASSCAWSAHVRMHGNNGPFVCPEYDQELGSTEKRGRHLLIHYAERCDTLPWICPVCLKYYRRPQLAFGALDPRARGEAAQLLTMNETVARDFSFRPSLPAEALVRKSRLASAVLFVRYCQLFLEDQRPRRSEASLRRARQAEGSPDQMLFLRLVVSNRTGLLSTISTTTPPTTAIDKTWKMASPEKKTGSYNKQWRYPLYFGTSTAEYYPT</sequence>
<reference evidence="3 4" key="1">
    <citation type="submission" date="2015-01" db="EMBL/GenBank/DDBJ databases">
        <title>Evolution of Trichinella species and genotypes.</title>
        <authorList>
            <person name="Korhonen P.K."/>
            <person name="Edoardo P."/>
            <person name="Giuseppe L.R."/>
            <person name="Gasser R.B."/>
        </authorList>
    </citation>
    <scope>NUCLEOTIDE SEQUENCE [LARGE SCALE GENOMIC DNA]</scope>
    <source>
        <strain evidence="3">ISS1029</strain>
    </source>
</reference>
<dbReference type="PROSITE" id="PS50157">
    <property type="entry name" value="ZINC_FINGER_C2H2_2"/>
    <property type="match status" value="1"/>
</dbReference>